<name>A0ABN8NUL2_9CNID</name>
<keyword evidence="2" id="KW-1185">Reference proteome</keyword>
<comment type="caution">
    <text evidence="1">The sequence shown here is derived from an EMBL/GenBank/DDBJ whole genome shotgun (WGS) entry which is preliminary data.</text>
</comment>
<proteinExistence type="predicted"/>
<evidence type="ECO:0000313" key="2">
    <source>
        <dbReference type="Proteomes" id="UP001159405"/>
    </source>
</evidence>
<reference evidence="1 2" key="1">
    <citation type="submission" date="2022-05" db="EMBL/GenBank/DDBJ databases">
        <authorList>
            <consortium name="Genoscope - CEA"/>
            <person name="William W."/>
        </authorList>
    </citation>
    <scope>NUCLEOTIDE SEQUENCE [LARGE SCALE GENOMIC DNA]</scope>
</reference>
<organism evidence="1 2">
    <name type="scientific">Porites lobata</name>
    <dbReference type="NCBI Taxonomy" id="104759"/>
    <lineage>
        <taxon>Eukaryota</taxon>
        <taxon>Metazoa</taxon>
        <taxon>Cnidaria</taxon>
        <taxon>Anthozoa</taxon>
        <taxon>Hexacorallia</taxon>
        <taxon>Scleractinia</taxon>
        <taxon>Fungiina</taxon>
        <taxon>Poritidae</taxon>
        <taxon>Porites</taxon>
    </lineage>
</organism>
<accession>A0ABN8NUL2</accession>
<evidence type="ECO:0000313" key="1">
    <source>
        <dbReference type="EMBL" id="CAH3122732.1"/>
    </source>
</evidence>
<sequence>MDLDLKVSDITSVPVQMETSGFALNRRTHATKLCARHCRIMREFFLCTHKTRAIISDDFDRIKLFNAYAMEKMCDAGIPVLDVYQISASYPQGTFDGIHYPHFVFYPAEDALERYFTT</sequence>
<dbReference type="Proteomes" id="UP001159405">
    <property type="component" value="Unassembled WGS sequence"/>
</dbReference>
<gene>
    <name evidence="1" type="ORF">PLOB_00029517</name>
</gene>
<dbReference type="EMBL" id="CALNXK010000037">
    <property type="protein sequence ID" value="CAH3122732.1"/>
    <property type="molecule type" value="Genomic_DNA"/>
</dbReference>
<protein>
    <submittedName>
        <fullName evidence="1">Uncharacterized protein</fullName>
    </submittedName>
</protein>